<keyword evidence="2" id="KW-1185">Reference proteome</keyword>
<name>A0A3M0KJ71_HIRRU</name>
<evidence type="ECO:0000313" key="1">
    <source>
        <dbReference type="EMBL" id="RMC13302.1"/>
    </source>
</evidence>
<reference evidence="1 2" key="1">
    <citation type="submission" date="2018-07" db="EMBL/GenBank/DDBJ databases">
        <title>A high quality draft genome assembly of the barn swallow (H. rustica rustica).</title>
        <authorList>
            <person name="Formenti G."/>
            <person name="Chiara M."/>
            <person name="Poveda L."/>
            <person name="Francoijs K.-J."/>
            <person name="Bonisoli-Alquati A."/>
            <person name="Canova L."/>
            <person name="Gianfranceschi L."/>
            <person name="Horner D.S."/>
            <person name="Saino N."/>
        </authorList>
    </citation>
    <scope>NUCLEOTIDE SEQUENCE [LARGE SCALE GENOMIC DNA]</scope>
    <source>
        <strain evidence="1">Chelidonia</strain>
        <tissue evidence="1">Blood</tissue>
    </source>
</reference>
<evidence type="ECO:0000313" key="2">
    <source>
        <dbReference type="Proteomes" id="UP000269221"/>
    </source>
</evidence>
<accession>A0A3M0KJ71</accession>
<dbReference type="Proteomes" id="UP000269221">
    <property type="component" value="Unassembled WGS sequence"/>
</dbReference>
<proteinExistence type="predicted"/>
<dbReference type="EMBL" id="QRBI01000106">
    <property type="protein sequence ID" value="RMC13302.1"/>
    <property type="molecule type" value="Genomic_DNA"/>
</dbReference>
<sequence length="93" mass="10444">MTNSGIGCTLRFANGRKLCGMVDTLVGRDVIQRDNLQRQAYVNLLKFNKAKCKSCTWARTIPITNTGWVENGLRAVLGRKTCEFGQQEAQHEL</sequence>
<organism evidence="1 2">
    <name type="scientific">Hirundo rustica rustica</name>
    <dbReference type="NCBI Taxonomy" id="333673"/>
    <lineage>
        <taxon>Eukaryota</taxon>
        <taxon>Metazoa</taxon>
        <taxon>Chordata</taxon>
        <taxon>Craniata</taxon>
        <taxon>Vertebrata</taxon>
        <taxon>Euteleostomi</taxon>
        <taxon>Archelosauria</taxon>
        <taxon>Archosauria</taxon>
        <taxon>Dinosauria</taxon>
        <taxon>Saurischia</taxon>
        <taxon>Theropoda</taxon>
        <taxon>Coelurosauria</taxon>
        <taxon>Aves</taxon>
        <taxon>Neognathae</taxon>
        <taxon>Neoaves</taxon>
        <taxon>Telluraves</taxon>
        <taxon>Australaves</taxon>
        <taxon>Passeriformes</taxon>
        <taxon>Sylvioidea</taxon>
        <taxon>Hirundinidae</taxon>
        <taxon>Hirundo</taxon>
    </lineage>
</organism>
<gene>
    <name evidence="1" type="ORF">DUI87_10837</name>
</gene>
<dbReference type="AlphaFoldDB" id="A0A3M0KJ71"/>
<protein>
    <submittedName>
        <fullName evidence="1">Uncharacterized protein</fullName>
    </submittedName>
</protein>
<comment type="caution">
    <text evidence="1">The sequence shown here is derived from an EMBL/GenBank/DDBJ whole genome shotgun (WGS) entry which is preliminary data.</text>
</comment>